<evidence type="ECO:0000256" key="2">
    <source>
        <dbReference type="ARBA" id="ARBA00004319"/>
    </source>
</evidence>
<evidence type="ECO:0000256" key="3">
    <source>
        <dbReference type="ARBA" id="ARBA00006347"/>
    </source>
</evidence>
<comment type="caution">
    <text evidence="9">The sequence shown here is derived from an EMBL/GenBank/DDBJ whole genome shotgun (WGS) entry which is preliminary data.</text>
</comment>
<evidence type="ECO:0000313" key="10">
    <source>
        <dbReference type="Proteomes" id="UP000243006"/>
    </source>
</evidence>
<comment type="subcellular location">
    <subcellularLocation>
        <location evidence="2">Endoplasmic reticulum lumen</location>
    </subcellularLocation>
</comment>
<organism evidence="9 10">
    <name type="scientific">Trichinella nativa</name>
    <dbReference type="NCBI Taxonomy" id="6335"/>
    <lineage>
        <taxon>Eukaryota</taxon>
        <taxon>Metazoa</taxon>
        <taxon>Ecdysozoa</taxon>
        <taxon>Nematoda</taxon>
        <taxon>Enoplea</taxon>
        <taxon>Dorylaimia</taxon>
        <taxon>Trichinellida</taxon>
        <taxon>Trichinellidae</taxon>
        <taxon>Trichinella</taxon>
    </lineage>
</organism>
<name>A0A1Y3EV41_9BILA</name>
<dbReference type="InterPro" id="IPR036249">
    <property type="entry name" value="Thioredoxin-like_sf"/>
</dbReference>
<comment type="catalytic activity">
    <reaction evidence="1">
        <text>Catalyzes the rearrangement of -S-S- bonds in proteins.</text>
        <dbReference type="EC" id="5.3.4.1"/>
    </reaction>
</comment>
<keyword evidence="5" id="KW-0256">Endoplasmic reticulum</keyword>
<dbReference type="GO" id="GO:0003756">
    <property type="term" value="F:protein disulfide isomerase activity"/>
    <property type="evidence" value="ECO:0007669"/>
    <property type="project" value="UniProtKB-EC"/>
</dbReference>
<dbReference type="AlphaFoldDB" id="A0A1Y3EV41"/>
<dbReference type="Proteomes" id="UP000243006">
    <property type="component" value="Unassembled WGS sequence"/>
</dbReference>
<dbReference type="GO" id="GO:0034976">
    <property type="term" value="P:response to endoplasmic reticulum stress"/>
    <property type="evidence" value="ECO:0007669"/>
    <property type="project" value="TreeGrafter"/>
</dbReference>
<evidence type="ECO:0000259" key="8">
    <source>
        <dbReference type="Pfam" id="PF00085"/>
    </source>
</evidence>
<dbReference type="Pfam" id="PF00085">
    <property type="entry name" value="Thioredoxin"/>
    <property type="match status" value="1"/>
</dbReference>
<evidence type="ECO:0000256" key="5">
    <source>
        <dbReference type="ARBA" id="ARBA00022824"/>
    </source>
</evidence>
<evidence type="ECO:0000256" key="4">
    <source>
        <dbReference type="ARBA" id="ARBA00012723"/>
    </source>
</evidence>
<keyword evidence="6" id="KW-0413">Isomerase</keyword>
<sequence>MENEDVLIAKIDATANDIPDNFEVHGFPTLYWVPRNAKDKPQSYTGGRTLDDFIKYIARHATNELKGWDQENERTTWNKERGAALVGDRTFSVRSSGQINTENRFLDHHLRIHSLIGCELNQVRPPTPAPWLSPTAQKATFFGKNFDPAPQRQPGLLMPTSAFGNVDACRSKLDTGRRVSLPCSDGLENLPLTDSGHHLVTEPRVESDSACCATLIGHFTVEKCHRQRHLSLEKVSEDILTKELA</sequence>
<feature type="domain" description="Thioredoxin" evidence="8">
    <location>
        <begin position="4"/>
        <end position="58"/>
    </location>
</feature>
<keyword evidence="7" id="KW-0676">Redox-active center</keyword>
<dbReference type="GO" id="GO:0005788">
    <property type="term" value="C:endoplasmic reticulum lumen"/>
    <property type="evidence" value="ECO:0007669"/>
    <property type="project" value="UniProtKB-SubCell"/>
</dbReference>
<proteinExistence type="inferred from homology"/>
<dbReference type="EC" id="5.3.4.1" evidence="4"/>
<dbReference type="GO" id="GO:0006457">
    <property type="term" value="P:protein folding"/>
    <property type="evidence" value="ECO:0007669"/>
    <property type="project" value="TreeGrafter"/>
</dbReference>
<dbReference type="SUPFAM" id="SSF52833">
    <property type="entry name" value="Thioredoxin-like"/>
    <property type="match status" value="1"/>
</dbReference>
<evidence type="ECO:0000313" key="9">
    <source>
        <dbReference type="EMBL" id="OUC47706.1"/>
    </source>
</evidence>
<reference evidence="9 10" key="1">
    <citation type="submission" date="2015-04" db="EMBL/GenBank/DDBJ databases">
        <title>Draft genome of the roundworm Trichinella nativa.</title>
        <authorList>
            <person name="Mitreva M."/>
        </authorList>
    </citation>
    <scope>NUCLEOTIDE SEQUENCE [LARGE SCALE GENOMIC DNA]</scope>
    <source>
        <strain evidence="9 10">ISS45</strain>
    </source>
</reference>
<accession>A0A1Y3EV41</accession>
<dbReference type="PANTHER" id="PTHR18929">
    <property type="entry name" value="PROTEIN DISULFIDE ISOMERASE"/>
    <property type="match status" value="1"/>
</dbReference>
<protein>
    <recommendedName>
        <fullName evidence="4">protein disulfide-isomerase</fullName>
        <ecNumber evidence="4">5.3.4.1</ecNumber>
    </recommendedName>
</protein>
<evidence type="ECO:0000256" key="1">
    <source>
        <dbReference type="ARBA" id="ARBA00001182"/>
    </source>
</evidence>
<dbReference type="InterPro" id="IPR013766">
    <property type="entry name" value="Thioredoxin_domain"/>
</dbReference>
<comment type="similarity">
    <text evidence="3">Belongs to the protein disulfide isomerase family.</text>
</comment>
<evidence type="ECO:0000256" key="7">
    <source>
        <dbReference type="ARBA" id="ARBA00023284"/>
    </source>
</evidence>
<evidence type="ECO:0000256" key="6">
    <source>
        <dbReference type="ARBA" id="ARBA00023235"/>
    </source>
</evidence>
<dbReference type="PANTHER" id="PTHR18929:SF132">
    <property type="entry name" value="PROTEIN DISULFIDE-ISOMERASE A3"/>
    <property type="match status" value="1"/>
</dbReference>
<dbReference type="Gene3D" id="3.40.30.10">
    <property type="entry name" value="Glutaredoxin"/>
    <property type="match status" value="1"/>
</dbReference>
<dbReference type="EMBL" id="LVZM01003901">
    <property type="protein sequence ID" value="OUC47706.1"/>
    <property type="molecule type" value="Genomic_DNA"/>
</dbReference>
<gene>
    <name evidence="9" type="ORF">D917_06723</name>
</gene>